<dbReference type="AlphaFoldDB" id="A0A448X3A2"/>
<gene>
    <name evidence="3" type="ORF">PXEA_LOCUS20215</name>
</gene>
<dbReference type="SUPFAM" id="SSF52313">
    <property type="entry name" value="Ribosomal protein S2"/>
    <property type="match status" value="1"/>
</dbReference>
<dbReference type="GO" id="GO:0005763">
    <property type="term" value="C:mitochondrial small ribosomal subunit"/>
    <property type="evidence" value="ECO:0007669"/>
    <property type="project" value="TreeGrafter"/>
</dbReference>
<dbReference type="Gene3D" id="3.40.50.10490">
    <property type="entry name" value="Glucose-6-phosphate isomerase like protein, domain 1"/>
    <property type="match status" value="1"/>
</dbReference>
<dbReference type="InterPro" id="IPR023591">
    <property type="entry name" value="Ribosomal_uS2_flav_dom_sf"/>
</dbReference>
<dbReference type="InterPro" id="IPR005706">
    <property type="entry name" value="Ribosomal_uS2_bac/mit/plastid"/>
</dbReference>
<feature type="compositionally biased region" description="Basic and acidic residues" evidence="2">
    <location>
        <begin position="201"/>
        <end position="212"/>
    </location>
</feature>
<dbReference type="GO" id="GO:0003735">
    <property type="term" value="F:structural constituent of ribosome"/>
    <property type="evidence" value="ECO:0007669"/>
    <property type="project" value="InterPro"/>
</dbReference>
<dbReference type="PANTHER" id="PTHR12534:SF0">
    <property type="entry name" value="SMALL RIBOSOMAL SUBUNIT PROTEIN US2M"/>
    <property type="match status" value="1"/>
</dbReference>
<name>A0A448X3A2_9PLAT</name>
<dbReference type="PANTHER" id="PTHR12534">
    <property type="entry name" value="30S RIBOSOMAL PROTEIN S2 PROKARYOTIC AND ORGANELLAR"/>
    <property type="match status" value="1"/>
</dbReference>
<dbReference type="CDD" id="cd01425">
    <property type="entry name" value="RPS2"/>
    <property type="match status" value="1"/>
</dbReference>
<evidence type="ECO:0000256" key="2">
    <source>
        <dbReference type="SAM" id="MobiDB-lite"/>
    </source>
</evidence>
<evidence type="ECO:0000256" key="1">
    <source>
        <dbReference type="ARBA" id="ARBA00006242"/>
    </source>
</evidence>
<dbReference type="EMBL" id="CAAALY010082629">
    <property type="protein sequence ID" value="VEL26775.1"/>
    <property type="molecule type" value="Genomic_DNA"/>
</dbReference>
<accession>A0A448X3A2</accession>
<keyword evidence="4" id="KW-1185">Reference proteome</keyword>
<evidence type="ECO:0000313" key="3">
    <source>
        <dbReference type="EMBL" id="VEL26775.1"/>
    </source>
</evidence>
<organism evidence="3 4">
    <name type="scientific">Protopolystoma xenopodis</name>
    <dbReference type="NCBI Taxonomy" id="117903"/>
    <lineage>
        <taxon>Eukaryota</taxon>
        <taxon>Metazoa</taxon>
        <taxon>Spiralia</taxon>
        <taxon>Lophotrochozoa</taxon>
        <taxon>Platyhelminthes</taxon>
        <taxon>Monogenea</taxon>
        <taxon>Polyopisthocotylea</taxon>
        <taxon>Polystomatidea</taxon>
        <taxon>Polystomatidae</taxon>
        <taxon>Protopolystoma</taxon>
    </lineage>
</organism>
<dbReference type="InterPro" id="IPR001865">
    <property type="entry name" value="Ribosomal_uS2"/>
</dbReference>
<evidence type="ECO:0008006" key="5">
    <source>
        <dbReference type="Google" id="ProtNLM"/>
    </source>
</evidence>
<comment type="caution">
    <text evidence="3">The sequence shown here is derived from an EMBL/GenBank/DDBJ whole genome shotgun (WGS) entry which is preliminary data.</text>
</comment>
<sequence>MMPLIEGTARRIGEFSFCRDWRGDPFTNSANFFRGEPHIRLPDLVICLDTWAPLRPGGSTIVRDSAKMLIPTVAVVDTNSDPRLVTYPVPGNDDSPVSVRLFCACFAAAVEAGKSRARYDNSILTGQNGDQTDVKAGQHKGGFGDTGSEWPDEIAARELGRAQPVVPEISTDDWLPEEDTGLEDLKIVTPADSEQPNLADRSSKSVEKLDNS</sequence>
<dbReference type="Pfam" id="PF00318">
    <property type="entry name" value="Ribosomal_S2"/>
    <property type="match status" value="1"/>
</dbReference>
<comment type="similarity">
    <text evidence="1">Belongs to the universal ribosomal protein uS2 family.</text>
</comment>
<dbReference type="GO" id="GO:0006412">
    <property type="term" value="P:translation"/>
    <property type="evidence" value="ECO:0007669"/>
    <property type="project" value="InterPro"/>
</dbReference>
<dbReference type="Proteomes" id="UP000784294">
    <property type="component" value="Unassembled WGS sequence"/>
</dbReference>
<proteinExistence type="inferred from homology"/>
<protein>
    <recommendedName>
        <fullName evidence="5">Ribosomal protein S2</fullName>
    </recommendedName>
</protein>
<evidence type="ECO:0000313" key="4">
    <source>
        <dbReference type="Proteomes" id="UP000784294"/>
    </source>
</evidence>
<feature type="region of interest" description="Disordered" evidence="2">
    <location>
        <begin position="187"/>
        <end position="212"/>
    </location>
</feature>
<reference evidence="3" key="1">
    <citation type="submission" date="2018-11" db="EMBL/GenBank/DDBJ databases">
        <authorList>
            <consortium name="Pathogen Informatics"/>
        </authorList>
    </citation>
    <scope>NUCLEOTIDE SEQUENCE</scope>
</reference>
<dbReference type="OrthoDB" id="2320368at2759"/>